<evidence type="ECO:0000259" key="1">
    <source>
        <dbReference type="Pfam" id="PF16854"/>
    </source>
</evidence>
<evidence type="ECO:0000313" key="2">
    <source>
        <dbReference type="EMBL" id="CAD8714317.1"/>
    </source>
</evidence>
<dbReference type="InterPro" id="IPR031745">
    <property type="entry name" value="Vps53_C"/>
</dbReference>
<proteinExistence type="predicted"/>
<dbReference type="GO" id="GO:0005829">
    <property type="term" value="C:cytosol"/>
    <property type="evidence" value="ECO:0007669"/>
    <property type="project" value="GOC"/>
</dbReference>
<dbReference type="EMBL" id="HBFD01001197">
    <property type="protein sequence ID" value="CAD8714317.1"/>
    <property type="molecule type" value="Transcribed_RNA"/>
</dbReference>
<dbReference type="PANTHER" id="PTHR12820">
    <property type="entry name" value="VACUOLAR SORTING PROTEIN 53"/>
    <property type="match status" value="1"/>
</dbReference>
<accession>A0A7S0XBL0</accession>
<dbReference type="GO" id="GO:0000938">
    <property type="term" value="C:GARP complex"/>
    <property type="evidence" value="ECO:0007669"/>
    <property type="project" value="InterPro"/>
</dbReference>
<feature type="domain" description="Vps53 C-terminal" evidence="1">
    <location>
        <begin position="92"/>
        <end position="184"/>
    </location>
</feature>
<dbReference type="GO" id="GO:0042147">
    <property type="term" value="P:retrograde transport, endosome to Golgi"/>
    <property type="evidence" value="ECO:0007669"/>
    <property type="project" value="InterPro"/>
</dbReference>
<dbReference type="InterPro" id="IPR039766">
    <property type="entry name" value="Vps53"/>
</dbReference>
<name>A0A7S0XBL0_9STRA</name>
<gene>
    <name evidence="2" type="ORF">CNEB1095_LOCUS781</name>
</gene>
<reference evidence="2" key="1">
    <citation type="submission" date="2021-01" db="EMBL/GenBank/DDBJ databases">
        <authorList>
            <person name="Corre E."/>
            <person name="Pelletier E."/>
            <person name="Niang G."/>
            <person name="Scheremetjew M."/>
            <person name="Finn R."/>
            <person name="Kale V."/>
            <person name="Holt S."/>
            <person name="Cochrane G."/>
            <person name="Meng A."/>
            <person name="Brown T."/>
            <person name="Cohen L."/>
        </authorList>
    </citation>
    <scope>NUCLEOTIDE SEQUENCE</scope>
    <source>
        <strain evidence="2">UTEXLB2642</strain>
    </source>
</reference>
<dbReference type="Gene3D" id="1.10.357.110">
    <property type="entry name" value="Vacuolar protein sorting-associated protein 53, C-terminus"/>
    <property type="match status" value="1"/>
</dbReference>
<dbReference type="PANTHER" id="PTHR12820:SF0">
    <property type="entry name" value="VACUOLAR PROTEIN SORTING-ASSOCIATED PROTEIN 53 HOMOLOG"/>
    <property type="match status" value="1"/>
</dbReference>
<organism evidence="2">
    <name type="scientific">Chromulina nebulosa</name>
    <dbReference type="NCBI Taxonomy" id="96789"/>
    <lineage>
        <taxon>Eukaryota</taxon>
        <taxon>Sar</taxon>
        <taxon>Stramenopiles</taxon>
        <taxon>Ochrophyta</taxon>
        <taxon>Chrysophyceae</taxon>
        <taxon>Chromulinales</taxon>
        <taxon>Chromulinaceae</taxon>
        <taxon>Chromulina</taxon>
    </lineage>
</organism>
<dbReference type="AlphaFoldDB" id="A0A7S0XBL0"/>
<sequence>MKVLVSGITERCENVFKSMSSIQWMNIDKVGEESSYCHILHTILVECIPKIRDALPPSYFNNFCTKLSTDLLQRYHDIIVRQKRISEMGCQQLLLDTYNIKTLLLYLHNLSTSTTNSTTTTNNNTISSSQIQIYSRIINTRTSHIEMILKLVTLPNELLVERFLNMWSDGTPADLQMIMTLKGIKKQEQFIYLEALGTNKNITINPTTNSISNSISSNVSDAMSGAVSGAVAAAFTTQASLSLASSTFTSTARSAVGNLKWVSNSNNNV</sequence>
<protein>
    <recommendedName>
        <fullName evidence="1">Vps53 C-terminal domain-containing protein</fullName>
    </recommendedName>
</protein>
<dbReference type="Pfam" id="PF16854">
    <property type="entry name" value="VPS53_C"/>
    <property type="match status" value="1"/>
</dbReference>
<dbReference type="InterPro" id="IPR038260">
    <property type="entry name" value="Vps53_C_sf"/>
</dbReference>